<keyword evidence="9 13" id="KW-0626">Porin</keyword>
<dbReference type="GO" id="GO:0042958">
    <property type="term" value="F:maltodextrin transmembrane transporter activity"/>
    <property type="evidence" value="ECO:0007669"/>
    <property type="project" value="InterPro"/>
</dbReference>
<feature type="site" description="Important in sugar transport" evidence="13">
    <location>
        <position position="143"/>
    </location>
</feature>
<protein>
    <recommendedName>
        <fullName evidence="13">Maltoporin</fullName>
    </recommendedName>
    <alternativeName>
        <fullName evidence="13">Maltose-inducible porin</fullName>
    </alternativeName>
</protein>
<feature type="site" description="Greasy slide, important in sugar transport" evidence="13">
    <location>
        <position position="375"/>
    </location>
</feature>
<keyword evidence="10 13" id="KW-0472">Membrane</keyword>
<comment type="similarity">
    <text evidence="2 13">Belongs to the porin LamB (TC 1.B.3) family.</text>
</comment>
<dbReference type="GO" id="GO:0046930">
    <property type="term" value="C:pore complex"/>
    <property type="evidence" value="ECO:0007669"/>
    <property type="project" value="UniProtKB-KW"/>
</dbReference>
<evidence type="ECO:0000313" key="15">
    <source>
        <dbReference type="Proteomes" id="UP001161707"/>
    </source>
</evidence>
<comment type="caution">
    <text evidence="14">The sequence shown here is derived from an EMBL/GenBank/DDBJ whole genome shotgun (WGS) entry which is preliminary data.</text>
</comment>
<evidence type="ECO:0000313" key="14">
    <source>
        <dbReference type="EMBL" id="MDH1479589.1"/>
    </source>
</evidence>
<evidence type="ECO:0000256" key="10">
    <source>
        <dbReference type="ARBA" id="ARBA00023136"/>
    </source>
</evidence>
<dbReference type="EMBL" id="JAOCIY010000019">
    <property type="protein sequence ID" value="MDH1479589.1"/>
    <property type="molecule type" value="Genomic_DNA"/>
</dbReference>
<feature type="chain" id="PRO_5041496701" description="Maltoporin" evidence="13">
    <location>
        <begin position="26"/>
        <end position="435"/>
    </location>
</feature>
<comment type="subunit">
    <text evidence="13">Homotrimer formed of three 18-stranded antiparallel beta-barrels, containing three independent channels.</text>
</comment>
<dbReference type="Proteomes" id="UP001161707">
    <property type="component" value="Unassembled WGS sequence"/>
</dbReference>
<dbReference type="FunFam" id="2.40.170.10:FF:000001">
    <property type="entry name" value="Maltoporin"/>
    <property type="match status" value="1"/>
</dbReference>
<comment type="catalytic activity">
    <reaction evidence="12 13">
        <text>beta-maltose(in) = beta-maltose(out)</text>
        <dbReference type="Rhea" id="RHEA:29731"/>
        <dbReference type="ChEBI" id="CHEBI:18147"/>
    </reaction>
</comment>
<organism evidence="14 15">
    <name type="scientific">Enterobacter cloacae</name>
    <dbReference type="NCBI Taxonomy" id="550"/>
    <lineage>
        <taxon>Bacteria</taxon>
        <taxon>Pseudomonadati</taxon>
        <taxon>Pseudomonadota</taxon>
        <taxon>Gammaproteobacteria</taxon>
        <taxon>Enterobacterales</taxon>
        <taxon>Enterobacteriaceae</taxon>
        <taxon>Enterobacter</taxon>
        <taxon>Enterobacter cloacae complex</taxon>
    </lineage>
</organism>
<keyword evidence="3 13" id="KW-0813">Transport</keyword>
<dbReference type="InterPro" id="IPR003192">
    <property type="entry name" value="Porin_LamB"/>
</dbReference>
<dbReference type="Pfam" id="PF02264">
    <property type="entry name" value="LamB"/>
    <property type="match status" value="1"/>
</dbReference>
<comment type="subcellular location">
    <subcellularLocation>
        <location evidence="1 13">Cell outer membrane</location>
        <topology evidence="1 13">Multi-pass membrane protein</topology>
    </subcellularLocation>
</comment>
<evidence type="ECO:0000256" key="3">
    <source>
        <dbReference type="ARBA" id="ARBA00022448"/>
    </source>
</evidence>
<dbReference type="HAMAP" id="MF_01301">
    <property type="entry name" value="LamB"/>
    <property type="match status" value="1"/>
</dbReference>
<feature type="site" description="Greasy slide, important in sugar transport" evidence="13">
    <location>
        <position position="255"/>
    </location>
</feature>
<evidence type="ECO:0000256" key="1">
    <source>
        <dbReference type="ARBA" id="ARBA00004571"/>
    </source>
</evidence>
<dbReference type="GO" id="GO:0009279">
    <property type="term" value="C:cell outer membrane"/>
    <property type="evidence" value="ECO:0007669"/>
    <property type="project" value="UniProtKB-SubCell"/>
</dbReference>
<keyword evidence="11 13" id="KW-0998">Cell outer membrane</keyword>
<evidence type="ECO:0000256" key="9">
    <source>
        <dbReference type="ARBA" id="ARBA00023114"/>
    </source>
</evidence>
<evidence type="ECO:0000256" key="4">
    <source>
        <dbReference type="ARBA" id="ARBA00022452"/>
    </source>
</evidence>
<keyword evidence="4 13" id="KW-1134">Transmembrane beta strand</keyword>
<accession>A0AA42QXH1</accession>
<reference evidence="14" key="1">
    <citation type="submission" date="2022-09" db="EMBL/GenBank/DDBJ databases">
        <title>Intensive care unit water sources are persistently colonized with multi-drug resistant bacteria and are the site of extensive horizontal gene transfer of antibiotic resistance genes.</title>
        <authorList>
            <person name="Diorio-Toth L."/>
        </authorList>
    </citation>
    <scope>NUCLEOTIDE SEQUENCE</scope>
    <source>
        <strain evidence="14">GD03711</strain>
    </source>
</reference>
<dbReference type="SUPFAM" id="SSF56935">
    <property type="entry name" value="Porins"/>
    <property type="match status" value="1"/>
</dbReference>
<dbReference type="RefSeq" id="WP_178327947.1">
    <property type="nucleotide sequence ID" value="NZ_CP073310.1"/>
</dbReference>
<dbReference type="Gene3D" id="2.40.170.10">
    <property type="entry name" value="Porin, LamB type"/>
    <property type="match status" value="1"/>
</dbReference>
<dbReference type="InterPro" id="IPR023738">
    <property type="entry name" value="Maltoporin"/>
</dbReference>
<dbReference type="GO" id="GO:0006811">
    <property type="term" value="P:monoatomic ion transport"/>
    <property type="evidence" value="ECO:0007669"/>
    <property type="project" value="UniProtKB-KW"/>
</dbReference>
<dbReference type="PANTHER" id="PTHR38762">
    <property type="entry name" value="CRYPTIC OUTER MEMBRANE PORIN BGLH-RELATED"/>
    <property type="match status" value="1"/>
</dbReference>
<evidence type="ECO:0000256" key="7">
    <source>
        <dbReference type="ARBA" id="ARBA00022729"/>
    </source>
</evidence>
<dbReference type="CDD" id="cd01346">
    <property type="entry name" value="Maltoporin-like"/>
    <property type="match status" value="1"/>
</dbReference>
<dbReference type="GO" id="GO:0015481">
    <property type="term" value="F:maltose transporting porin activity"/>
    <property type="evidence" value="ECO:0007669"/>
    <property type="project" value="InterPro"/>
</dbReference>
<dbReference type="PANTHER" id="PTHR38762:SF1">
    <property type="entry name" value="CRYPTIC OUTER MEMBRANE PORIN BGLH-RELATED"/>
    <property type="match status" value="1"/>
</dbReference>
<keyword evidence="6 13" id="KW-0812">Transmembrane</keyword>
<gene>
    <name evidence="13" type="primary">lamB</name>
    <name evidence="14" type="ORF">N5E88_08825</name>
</gene>
<proteinExistence type="evidence at transcript level"/>
<evidence type="ECO:0000256" key="11">
    <source>
        <dbReference type="ARBA" id="ARBA00023237"/>
    </source>
</evidence>
<evidence type="ECO:0000256" key="5">
    <source>
        <dbReference type="ARBA" id="ARBA00022597"/>
    </source>
</evidence>
<feature type="site" description="Greasy slide, important in sugar transport" evidence="13">
    <location>
        <position position="66"/>
    </location>
</feature>
<name>A0AA42QXH1_ENTCL</name>
<keyword evidence="8 13" id="KW-0406">Ion transport</keyword>
<evidence type="ECO:0000256" key="6">
    <source>
        <dbReference type="ARBA" id="ARBA00022692"/>
    </source>
</evidence>
<feature type="signal peptide" evidence="13">
    <location>
        <begin position="1"/>
        <end position="25"/>
    </location>
</feature>
<evidence type="ECO:0000256" key="2">
    <source>
        <dbReference type="ARBA" id="ARBA00007055"/>
    </source>
</evidence>
<feature type="site" description="Greasy slide, important in sugar transport" evidence="13">
    <location>
        <position position="99"/>
    </location>
</feature>
<dbReference type="AlphaFoldDB" id="A0AA42QXH1"/>
<keyword evidence="5 13" id="KW-0762">Sugar transport</keyword>
<feature type="site" description="Greasy slide, important in sugar transport" evidence="13">
    <location>
        <position position="31"/>
    </location>
</feature>
<evidence type="ECO:0000256" key="13">
    <source>
        <dbReference type="HAMAP-Rule" id="MF_01301"/>
    </source>
</evidence>
<evidence type="ECO:0000256" key="12">
    <source>
        <dbReference type="ARBA" id="ARBA00050956"/>
    </source>
</evidence>
<keyword evidence="7 13" id="KW-0732">Signal</keyword>
<comment type="induction">
    <text evidence="13">By maltose.</text>
</comment>
<evidence type="ECO:0000256" key="8">
    <source>
        <dbReference type="ARBA" id="ARBA00023065"/>
    </source>
</evidence>
<dbReference type="InterPro" id="IPR036998">
    <property type="entry name" value="Porin_LamB_sf"/>
</dbReference>
<dbReference type="NCBIfam" id="NF006860">
    <property type="entry name" value="PRK09360.1"/>
    <property type="match status" value="1"/>
</dbReference>
<dbReference type="InterPro" id="IPR050286">
    <property type="entry name" value="G_neg_Bact_CarbUptk_Porin"/>
</dbReference>
<comment type="function">
    <text evidence="13">Involved in the transport of maltose and maltodextrins.</text>
</comment>
<sequence precursor="true">MMITLRKVPLALAIAAGIMSAQAGAVDFKGYARSGIGWTGSGGEQQCFKATGAQSKYRLGNECETYAELKLGQEVWKEGDKSFYFDTNVAYSVSQQNDWESTSPAFREANVQGKNLIEWLPGSTIWAGKRYYQRHNVDMIDFYYWDISGPGAGIENIDLGFGKLSLAATRSSESGGSATFADRDANGDRVYDNVVPNDVFDVRLAGLETNPGGTLELGVDYGHTNIPDDYYLQPGASKDGWLFTAEHTQSMMKGFNKFVLQYGTDSMTSNGKGIPQGGSVDNDGSMWRVLDQGAITLADRWDLMYVGMYQNIDRDNNNGTEWWTVGVRPMFKWTPIMSTLLEVGYDNVKSQRTDEKNSQYKITLAQQWQAGDSIWSRPAIRVFATYAKWDEKWGYANNSDTGYTSGVAYSDTSAKTFSRGDNDEWTFGAQMEIWW</sequence>
<feature type="site" description="Greasy slide, important in sugar transport" evidence="13">
    <location>
        <position position="434"/>
    </location>
</feature>